<evidence type="ECO:0000313" key="3">
    <source>
        <dbReference type="Proteomes" id="UP000824782"/>
    </source>
</evidence>
<keyword evidence="3" id="KW-1185">Reference proteome</keyword>
<gene>
    <name evidence="2" type="ORF">GDO81_015270</name>
</gene>
<feature type="region of interest" description="Disordered" evidence="1">
    <location>
        <begin position="26"/>
        <end position="98"/>
    </location>
</feature>
<accession>A0AAV7ANT1</accession>
<organism evidence="2 3">
    <name type="scientific">Engystomops pustulosus</name>
    <name type="common">Tungara frog</name>
    <name type="synonym">Physalaemus pustulosus</name>
    <dbReference type="NCBI Taxonomy" id="76066"/>
    <lineage>
        <taxon>Eukaryota</taxon>
        <taxon>Metazoa</taxon>
        <taxon>Chordata</taxon>
        <taxon>Craniata</taxon>
        <taxon>Vertebrata</taxon>
        <taxon>Euteleostomi</taxon>
        <taxon>Amphibia</taxon>
        <taxon>Batrachia</taxon>
        <taxon>Anura</taxon>
        <taxon>Neobatrachia</taxon>
        <taxon>Hyloidea</taxon>
        <taxon>Leptodactylidae</taxon>
        <taxon>Leiuperinae</taxon>
        <taxon>Engystomops</taxon>
    </lineage>
</organism>
<reference evidence="2" key="1">
    <citation type="thesis" date="2020" institute="ProQuest LLC" country="789 East Eisenhower Parkway, Ann Arbor, MI, USA">
        <title>Comparative Genomics and Chromosome Evolution.</title>
        <authorList>
            <person name="Mudd A.B."/>
        </authorList>
    </citation>
    <scope>NUCLEOTIDE SEQUENCE</scope>
    <source>
        <strain evidence="2">237g6f4</strain>
        <tissue evidence="2">Blood</tissue>
    </source>
</reference>
<dbReference type="Proteomes" id="UP000824782">
    <property type="component" value="Unassembled WGS sequence"/>
</dbReference>
<dbReference type="AlphaFoldDB" id="A0AAV7ANT1"/>
<evidence type="ECO:0000313" key="2">
    <source>
        <dbReference type="EMBL" id="KAG8561165.1"/>
    </source>
</evidence>
<evidence type="ECO:0000256" key="1">
    <source>
        <dbReference type="SAM" id="MobiDB-lite"/>
    </source>
</evidence>
<dbReference type="EMBL" id="WNYA01000007">
    <property type="protein sequence ID" value="KAG8561165.1"/>
    <property type="molecule type" value="Genomic_DNA"/>
</dbReference>
<name>A0AAV7ANT1_ENGPU</name>
<feature type="compositionally biased region" description="Acidic residues" evidence="1">
    <location>
        <begin position="51"/>
        <end position="65"/>
    </location>
</feature>
<sequence length="169" mass="18911">MAGQNFFQPVSSWISRMCEAVHLTGGPALEPATNLTRTDSKTISEQCSEPTEYDENLEDFAEEEFSHENPPLVHTSDAESWTSGEEESSNLDHQDQASLQLVNHSEVPSDSELSESISNIREDSLLQETLSTIPEDEEYVNTQIRTLMRDLETPTFSSVGTINGKNLFR</sequence>
<protein>
    <submittedName>
        <fullName evidence="2">Uncharacterized protein</fullName>
    </submittedName>
</protein>
<feature type="compositionally biased region" description="Polar residues" evidence="1">
    <location>
        <begin position="33"/>
        <end position="49"/>
    </location>
</feature>
<comment type="caution">
    <text evidence="2">The sequence shown here is derived from an EMBL/GenBank/DDBJ whole genome shotgun (WGS) entry which is preliminary data.</text>
</comment>
<proteinExistence type="predicted"/>